<dbReference type="SUPFAM" id="SSF49899">
    <property type="entry name" value="Concanavalin A-like lectins/glucanases"/>
    <property type="match status" value="1"/>
</dbReference>
<dbReference type="InParanoid" id="A0A1S3IIG1"/>
<evidence type="ECO:0000256" key="5">
    <source>
        <dbReference type="PROSITE-ProRule" id="PRU01172"/>
    </source>
</evidence>
<proteinExistence type="inferred from homology"/>
<dbReference type="InterPro" id="IPR051360">
    <property type="entry name" value="Neuronal_Pentraxin_Related"/>
</dbReference>
<dbReference type="Pfam" id="PF00354">
    <property type="entry name" value="Pentaxin"/>
    <property type="match status" value="1"/>
</dbReference>
<evidence type="ECO:0000256" key="1">
    <source>
        <dbReference type="ARBA" id="ARBA00022723"/>
    </source>
</evidence>
<keyword evidence="4" id="KW-0325">Glycoprotein</keyword>
<dbReference type="AlphaFoldDB" id="A0A1S3IIG1"/>
<evidence type="ECO:0000313" key="9">
    <source>
        <dbReference type="RefSeq" id="XP_013397671.1"/>
    </source>
</evidence>
<gene>
    <name evidence="9" type="primary">LOC106164339</name>
</gene>
<dbReference type="InterPro" id="IPR001759">
    <property type="entry name" value="PTX_dom"/>
</dbReference>
<evidence type="ECO:0000256" key="6">
    <source>
        <dbReference type="RuleBase" id="RU362112"/>
    </source>
</evidence>
<protein>
    <recommendedName>
        <fullName evidence="6">Pentraxin family member</fullName>
    </recommendedName>
</protein>
<keyword evidence="2 6" id="KW-0106">Calcium</keyword>
<dbReference type="KEGG" id="lak:106164339"/>
<dbReference type="Proteomes" id="UP000085678">
    <property type="component" value="Unplaced"/>
</dbReference>
<dbReference type="PANTHER" id="PTHR19277:SF125">
    <property type="entry name" value="B6"/>
    <property type="match status" value="1"/>
</dbReference>
<dbReference type="GO" id="GO:0046872">
    <property type="term" value="F:metal ion binding"/>
    <property type="evidence" value="ECO:0007669"/>
    <property type="project" value="UniProtKB-KW"/>
</dbReference>
<evidence type="ECO:0000313" key="8">
    <source>
        <dbReference type="Proteomes" id="UP000085678"/>
    </source>
</evidence>
<comment type="subcellular location">
    <subcellularLocation>
        <location evidence="6">Secreted</location>
    </subcellularLocation>
</comment>
<dbReference type="PANTHER" id="PTHR19277">
    <property type="entry name" value="PENTRAXIN"/>
    <property type="match status" value="1"/>
</dbReference>
<keyword evidence="1 6" id="KW-0479">Metal-binding</keyword>
<organism evidence="8 9">
    <name type="scientific">Lingula anatina</name>
    <name type="common">Brachiopod</name>
    <name type="synonym">Lingula unguis</name>
    <dbReference type="NCBI Taxonomy" id="7574"/>
    <lineage>
        <taxon>Eukaryota</taxon>
        <taxon>Metazoa</taxon>
        <taxon>Spiralia</taxon>
        <taxon>Lophotrochozoa</taxon>
        <taxon>Brachiopoda</taxon>
        <taxon>Linguliformea</taxon>
        <taxon>Lingulata</taxon>
        <taxon>Lingulida</taxon>
        <taxon>Linguloidea</taxon>
        <taxon>Lingulidae</taxon>
        <taxon>Lingula</taxon>
    </lineage>
</organism>
<keyword evidence="8" id="KW-1185">Reference proteome</keyword>
<reference evidence="9" key="1">
    <citation type="submission" date="2025-08" db="UniProtKB">
        <authorList>
            <consortium name="RefSeq"/>
        </authorList>
    </citation>
    <scope>IDENTIFICATION</scope>
    <source>
        <tissue evidence="9">Gonads</tissue>
    </source>
</reference>
<comment type="caution">
    <text evidence="5">Lacks conserved residue(s) required for the propagation of feature annotation.</text>
</comment>
<comment type="cofactor">
    <cofactor evidence="6">
        <name>Ca(2+)</name>
        <dbReference type="ChEBI" id="CHEBI:29108"/>
    </cofactor>
    <text evidence="6">Binds 2 calcium ions per subunit.</text>
</comment>
<dbReference type="OrthoDB" id="5949213at2759"/>
<dbReference type="Gene3D" id="2.60.120.200">
    <property type="match status" value="1"/>
</dbReference>
<dbReference type="PROSITE" id="PS51828">
    <property type="entry name" value="PTX_2"/>
    <property type="match status" value="1"/>
</dbReference>
<dbReference type="GeneID" id="106164339"/>
<evidence type="ECO:0000256" key="4">
    <source>
        <dbReference type="ARBA" id="ARBA00023180"/>
    </source>
</evidence>
<comment type="similarity">
    <text evidence="6">Belongs to the pentraxin family.</text>
</comment>
<accession>A0A1S3IIG1</accession>
<evidence type="ECO:0000259" key="7">
    <source>
        <dbReference type="PROSITE" id="PS51828"/>
    </source>
</evidence>
<dbReference type="SMART" id="SM00159">
    <property type="entry name" value="PTX"/>
    <property type="match status" value="1"/>
</dbReference>
<feature type="domain" description="Pentraxin (PTX)" evidence="7">
    <location>
        <begin position="18"/>
        <end position="227"/>
    </location>
</feature>
<comment type="subunit">
    <text evidence="6">Homopentamer. Pentaxin (or pentraxin) have a discoid arrangement of 5 non-covalently bound subunits.</text>
</comment>
<sequence>MHAIVLYEPPQSETLLLTNRAVEFTHRSASKWIRLVPKRCTPSLGALTACLWIKYNPILNATKTTLLSYATTTYTKAFVLLFEDEELVIRINSHSHLFGRLTLSNSTFSDNAWHYLCVSWASSDGSWHFYVNGSLASQGTGYDVGEVLESDGAWVVGQDQNSVGSGFDHRQAFKGFVSSVAIWDHVVNITNCGLCCQGNLITCPYFSSSEVELSDAVIVNDDGPNNC</sequence>
<evidence type="ECO:0000256" key="2">
    <source>
        <dbReference type="ARBA" id="ARBA00022837"/>
    </source>
</evidence>
<dbReference type="GO" id="GO:0005576">
    <property type="term" value="C:extracellular region"/>
    <property type="evidence" value="ECO:0007669"/>
    <property type="project" value="UniProtKB-SubCell"/>
</dbReference>
<keyword evidence="3" id="KW-1015">Disulfide bond</keyword>
<dbReference type="PRINTS" id="PR00895">
    <property type="entry name" value="PENTAXIN"/>
</dbReference>
<dbReference type="InterPro" id="IPR013320">
    <property type="entry name" value="ConA-like_dom_sf"/>
</dbReference>
<evidence type="ECO:0000256" key="3">
    <source>
        <dbReference type="ARBA" id="ARBA00023157"/>
    </source>
</evidence>
<name>A0A1S3IIG1_LINAN</name>
<dbReference type="RefSeq" id="XP_013397671.1">
    <property type="nucleotide sequence ID" value="XM_013542217.1"/>
</dbReference>